<dbReference type="GO" id="GO:0016301">
    <property type="term" value="F:kinase activity"/>
    <property type="evidence" value="ECO:0007669"/>
    <property type="project" value="UniProtKB-KW"/>
</dbReference>
<dbReference type="eggNOG" id="COG0524">
    <property type="taxonomic scope" value="Bacteria"/>
</dbReference>
<dbReference type="InterPro" id="IPR029056">
    <property type="entry name" value="Ribokinase-like"/>
</dbReference>
<dbReference type="PROSITE" id="PS00583">
    <property type="entry name" value="PFKB_KINASES_1"/>
    <property type="match status" value="1"/>
</dbReference>
<evidence type="ECO:0000259" key="3">
    <source>
        <dbReference type="Pfam" id="PF00294"/>
    </source>
</evidence>
<dbReference type="KEGG" id="mop:Mesop_6486"/>
<dbReference type="Pfam" id="PF00294">
    <property type="entry name" value="PfkB"/>
    <property type="match status" value="1"/>
</dbReference>
<evidence type="ECO:0000256" key="1">
    <source>
        <dbReference type="ARBA" id="ARBA00022679"/>
    </source>
</evidence>
<accession>F7Y6C5</accession>
<organism evidence="4 5">
    <name type="scientific">Mesorhizobium opportunistum (strain LMG 24607 / HAMBI 3007 / WSM2075)</name>
    <dbReference type="NCBI Taxonomy" id="536019"/>
    <lineage>
        <taxon>Bacteria</taxon>
        <taxon>Pseudomonadati</taxon>
        <taxon>Pseudomonadota</taxon>
        <taxon>Alphaproteobacteria</taxon>
        <taxon>Hyphomicrobiales</taxon>
        <taxon>Phyllobacteriaceae</taxon>
        <taxon>Mesorhizobium</taxon>
    </lineage>
</organism>
<dbReference type="Gene3D" id="3.40.1190.20">
    <property type="match status" value="1"/>
</dbReference>
<dbReference type="SUPFAM" id="SSF53613">
    <property type="entry name" value="Ribokinase-like"/>
    <property type="match status" value="1"/>
</dbReference>
<dbReference type="Proteomes" id="UP000001623">
    <property type="component" value="Chromosome"/>
</dbReference>
<dbReference type="InterPro" id="IPR002173">
    <property type="entry name" value="Carboh/pur_kinase_PfkB_CS"/>
</dbReference>
<dbReference type="InterPro" id="IPR011611">
    <property type="entry name" value="PfkB_dom"/>
</dbReference>
<dbReference type="STRING" id="536019.Mesop_6486"/>
<protein>
    <submittedName>
        <fullName evidence="4">PfkB domain protein</fullName>
    </submittedName>
</protein>
<reference evidence="4 5" key="1">
    <citation type="submission" date="2010-10" db="EMBL/GenBank/DDBJ databases">
        <title>Complete sequence of Mesorhizobium opportunistum WSM2075.</title>
        <authorList>
            <consortium name="US DOE Joint Genome Institute"/>
            <person name="Lucas S."/>
            <person name="Copeland A."/>
            <person name="Lapidus A."/>
            <person name="Cheng J.-F."/>
            <person name="Bruce D."/>
            <person name="Goodwin L."/>
            <person name="Pitluck S."/>
            <person name="Chertkov O."/>
            <person name="Misra M."/>
            <person name="Detter J.C."/>
            <person name="Han C."/>
            <person name="Tapia R."/>
            <person name="Land M."/>
            <person name="Hauser L."/>
            <person name="Kyrpides N."/>
            <person name="Ovchinnikova G."/>
            <person name="Mavrommatis K.M."/>
            <person name="Tiwari R.P."/>
            <person name="Howieson J.G."/>
            <person name="O'Hara G.W."/>
            <person name="Nandasena K.G."/>
            <person name="Woyke T."/>
        </authorList>
    </citation>
    <scope>NUCLEOTIDE SEQUENCE [LARGE SCALE GENOMIC DNA]</scope>
    <source>
        <strain evidence="5">LMG 24607 / HAMBI 3007 / WSM2075</strain>
    </source>
</reference>
<dbReference type="EMBL" id="CP002279">
    <property type="protein sequence ID" value="AEH90811.1"/>
    <property type="molecule type" value="Genomic_DNA"/>
</dbReference>
<dbReference type="HOGENOM" id="CLU_027634_2_2_5"/>
<keyword evidence="2" id="KW-0418">Kinase</keyword>
<sequence>MAQPLVLSLGSINADLRFEVDKPFSGDATVRASGFSQKSGGKAANVAYFTHRLGFPTKLLGQVGDDDFATVAIGPFMQENLGLEDVFVAPNSVTGIAVVVVPADGNKSILSVPNANMDWQAPAVEKVVQAIDNAPPSSVLIADFEVPRAVLEAAFKAAERRGFRIIVDPTFADQIEKTDLKRFYAVSPNQKETADALGIEVADESQARDAATKFNALGVEIACVKLSDGGCILGERNETTAIRAPSVDVVDKTGAGDAFIAAFAAATLEHKSAYEAACWGVAASSFSVGRKGTHASYPTRSEFDQMLVSVLKKNGR</sequence>
<feature type="domain" description="Carbohydrate kinase PfkB" evidence="3">
    <location>
        <begin position="5"/>
        <end position="299"/>
    </location>
</feature>
<dbReference type="RefSeq" id="WP_013897126.1">
    <property type="nucleotide sequence ID" value="NC_015675.1"/>
</dbReference>
<gene>
    <name evidence="4" type="ordered locus">Mesop_6486</name>
</gene>
<evidence type="ECO:0000256" key="2">
    <source>
        <dbReference type="ARBA" id="ARBA00022777"/>
    </source>
</evidence>
<dbReference type="AlphaFoldDB" id="F7Y6C5"/>
<keyword evidence="1" id="KW-0808">Transferase</keyword>
<evidence type="ECO:0000313" key="4">
    <source>
        <dbReference type="EMBL" id="AEH90811.1"/>
    </source>
</evidence>
<dbReference type="PANTHER" id="PTHR10584:SF166">
    <property type="entry name" value="RIBOKINASE"/>
    <property type="match status" value="1"/>
</dbReference>
<proteinExistence type="predicted"/>
<name>F7Y6C5_MESOW</name>
<evidence type="ECO:0000313" key="5">
    <source>
        <dbReference type="Proteomes" id="UP000001623"/>
    </source>
</evidence>
<dbReference type="PANTHER" id="PTHR10584">
    <property type="entry name" value="SUGAR KINASE"/>
    <property type="match status" value="1"/>
</dbReference>